<evidence type="ECO:0000256" key="5">
    <source>
        <dbReference type="SAM" id="MobiDB-lite"/>
    </source>
</evidence>
<comment type="catalytic activity">
    <reaction evidence="1">
        <text>ATP + protein L-histidine = ADP + protein N-phospho-L-histidine.</text>
        <dbReference type="EC" id="2.7.13.3"/>
    </reaction>
</comment>
<name>A0AAE0BJX3_9CHLO</name>
<accession>A0AAE0BJX3</accession>
<sequence>LARSMKHNSWTVVAKPIRSKTLCNCLSYIQHLVLARTQASAGGRILVVEDCKSTQFTLSRLLQSHGYTVDVADNGLEAVQALFNKTETRKVYNLCILDNLMPKKDGVRTAVQIREIFSDQILPILGISNREESCRLLTAQGANSYMLKPLDHMRLLATTQELVKMSRDEITKRSKYADNAANDVKEATNSRDWGSYPHKNRSLPSPDLRAPEASPAGPSPVPSSESRDMDQDMSSDSGAQVCCQKISEMRLQMAQQREQAQKKLSSRILAVDDNPINQQVLLKMLTVIGFKAVDVCSNGQQAVEASIAANATSKPYDIILMDLDMPIMDGCSAANCIAHLSHAWPVVPHIVALTAASATDEVVSRCKASSISRIIYKPLTFENINTGIELLLRSRPKNNVRHGQHVLAPNVMQRAPGSRDYSKTAAYLRGLFPDWFANLTRQQVLNRRFHTPRSFT</sequence>
<dbReference type="Gene3D" id="3.40.50.2300">
    <property type="match status" value="2"/>
</dbReference>
<dbReference type="InterPro" id="IPR011006">
    <property type="entry name" value="CheY-like_superfamily"/>
</dbReference>
<keyword evidence="8" id="KW-1185">Reference proteome</keyword>
<dbReference type="InterPro" id="IPR001789">
    <property type="entry name" value="Sig_transdc_resp-reg_receiver"/>
</dbReference>
<dbReference type="PANTHER" id="PTHR43719:SF28">
    <property type="entry name" value="PEROXIDE STRESS-ACTIVATED HISTIDINE KINASE MAK1-RELATED"/>
    <property type="match status" value="1"/>
</dbReference>
<dbReference type="EMBL" id="LGRX02034629">
    <property type="protein sequence ID" value="KAK3237359.1"/>
    <property type="molecule type" value="Genomic_DNA"/>
</dbReference>
<feature type="domain" description="Response regulatory" evidence="6">
    <location>
        <begin position="267"/>
        <end position="392"/>
    </location>
</feature>
<feature type="region of interest" description="Disordered" evidence="5">
    <location>
        <begin position="181"/>
        <end position="237"/>
    </location>
</feature>
<feature type="modified residue" description="4-aspartylphosphate" evidence="4">
    <location>
        <position position="98"/>
    </location>
</feature>
<feature type="domain" description="Response regulatory" evidence="6">
    <location>
        <begin position="44"/>
        <end position="163"/>
    </location>
</feature>
<dbReference type="SMART" id="SM00448">
    <property type="entry name" value="REC"/>
    <property type="match status" value="2"/>
</dbReference>
<evidence type="ECO:0000256" key="3">
    <source>
        <dbReference type="ARBA" id="ARBA00022553"/>
    </source>
</evidence>
<evidence type="ECO:0000256" key="4">
    <source>
        <dbReference type="PROSITE-ProRule" id="PRU00169"/>
    </source>
</evidence>
<reference evidence="7 8" key="1">
    <citation type="journal article" date="2015" name="Genome Biol. Evol.">
        <title>Comparative Genomics of a Bacterivorous Green Alga Reveals Evolutionary Causalities and Consequences of Phago-Mixotrophic Mode of Nutrition.</title>
        <authorList>
            <person name="Burns J.A."/>
            <person name="Paasch A."/>
            <person name="Narechania A."/>
            <person name="Kim E."/>
        </authorList>
    </citation>
    <scope>NUCLEOTIDE SEQUENCE [LARGE SCALE GENOMIC DNA]</scope>
    <source>
        <strain evidence="7 8">PLY_AMNH</strain>
    </source>
</reference>
<dbReference type="Proteomes" id="UP001190700">
    <property type="component" value="Unassembled WGS sequence"/>
</dbReference>
<dbReference type="PANTHER" id="PTHR43719">
    <property type="entry name" value="TWO-COMPONENT HISTIDINE KINASE"/>
    <property type="match status" value="1"/>
</dbReference>
<organism evidence="7 8">
    <name type="scientific">Cymbomonas tetramitiformis</name>
    <dbReference type="NCBI Taxonomy" id="36881"/>
    <lineage>
        <taxon>Eukaryota</taxon>
        <taxon>Viridiplantae</taxon>
        <taxon>Chlorophyta</taxon>
        <taxon>Pyramimonadophyceae</taxon>
        <taxon>Pyramimonadales</taxon>
        <taxon>Pyramimonadaceae</taxon>
        <taxon>Cymbomonas</taxon>
    </lineage>
</organism>
<dbReference type="SUPFAM" id="SSF52172">
    <property type="entry name" value="CheY-like"/>
    <property type="match status" value="2"/>
</dbReference>
<feature type="modified residue" description="4-aspartylphosphate" evidence="4">
    <location>
        <position position="322"/>
    </location>
</feature>
<protein>
    <recommendedName>
        <fullName evidence="2">histidine kinase</fullName>
        <ecNumber evidence="2">2.7.13.3</ecNumber>
    </recommendedName>
</protein>
<evidence type="ECO:0000313" key="8">
    <source>
        <dbReference type="Proteomes" id="UP001190700"/>
    </source>
</evidence>
<evidence type="ECO:0000313" key="7">
    <source>
        <dbReference type="EMBL" id="KAK3237359.1"/>
    </source>
</evidence>
<dbReference type="Pfam" id="PF00072">
    <property type="entry name" value="Response_reg"/>
    <property type="match status" value="2"/>
</dbReference>
<dbReference type="AlphaFoldDB" id="A0AAE0BJX3"/>
<dbReference type="PROSITE" id="PS50110">
    <property type="entry name" value="RESPONSE_REGULATORY"/>
    <property type="match status" value="2"/>
</dbReference>
<proteinExistence type="predicted"/>
<evidence type="ECO:0000256" key="1">
    <source>
        <dbReference type="ARBA" id="ARBA00000085"/>
    </source>
</evidence>
<evidence type="ECO:0000256" key="2">
    <source>
        <dbReference type="ARBA" id="ARBA00012438"/>
    </source>
</evidence>
<gene>
    <name evidence="7" type="ORF">CYMTET_52559</name>
</gene>
<keyword evidence="3 4" id="KW-0597">Phosphoprotein</keyword>
<dbReference type="CDD" id="cd17546">
    <property type="entry name" value="REC_hyHK_CKI1_RcsC-like"/>
    <property type="match status" value="2"/>
</dbReference>
<evidence type="ECO:0000259" key="6">
    <source>
        <dbReference type="PROSITE" id="PS50110"/>
    </source>
</evidence>
<dbReference type="InterPro" id="IPR050956">
    <property type="entry name" value="2C_system_His_kinase"/>
</dbReference>
<dbReference type="GO" id="GO:0004673">
    <property type="term" value="F:protein histidine kinase activity"/>
    <property type="evidence" value="ECO:0007669"/>
    <property type="project" value="UniProtKB-EC"/>
</dbReference>
<dbReference type="GO" id="GO:0000160">
    <property type="term" value="P:phosphorelay signal transduction system"/>
    <property type="evidence" value="ECO:0007669"/>
    <property type="project" value="InterPro"/>
</dbReference>
<comment type="caution">
    <text evidence="7">The sequence shown here is derived from an EMBL/GenBank/DDBJ whole genome shotgun (WGS) entry which is preliminary data.</text>
</comment>
<dbReference type="EC" id="2.7.13.3" evidence="2"/>
<feature type="non-terminal residue" evidence="7">
    <location>
        <position position="1"/>
    </location>
</feature>